<evidence type="ECO:0000256" key="2">
    <source>
        <dbReference type="ARBA" id="ARBA00022491"/>
    </source>
</evidence>
<dbReference type="FunFam" id="1.10.260.40:FF:000025">
    <property type="entry name" value="Cro/Cl family transcriptional regulator"/>
    <property type="match status" value="1"/>
</dbReference>
<evidence type="ECO:0000313" key="10">
    <source>
        <dbReference type="Proteomes" id="UP001205910"/>
    </source>
</evidence>
<dbReference type="EMBL" id="LS483400">
    <property type="protein sequence ID" value="SQG52082.1"/>
    <property type="molecule type" value="Genomic_DNA"/>
</dbReference>
<dbReference type="InterPro" id="IPR050807">
    <property type="entry name" value="TransReg_Diox_bact_type"/>
</dbReference>
<reference evidence="8 9" key="1">
    <citation type="submission" date="2018-06" db="EMBL/GenBank/DDBJ databases">
        <authorList>
            <consortium name="Pathogen Informatics"/>
            <person name="Doyle S."/>
        </authorList>
    </citation>
    <scope>NUCLEOTIDE SEQUENCE [LARGE SCALE GENOMIC DNA]</scope>
    <source>
        <strain evidence="8 9">NCTC7908</strain>
    </source>
</reference>
<dbReference type="CDD" id="cd00093">
    <property type="entry name" value="HTH_XRE"/>
    <property type="match status" value="1"/>
</dbReference>
<comment type="similarity">
    <text evidence="1">Belongs to the short-chain fatty acyl-CoA assimilation regulator (ScfR) family.</text>
</comment>
<dbReference type="KEGG" id="cun:Cul210932_0298"/>
<gene>
    <name evidence="7" type="primary">ramB</name>
    <name evidence="7" type="ORF">CULCOIPH005_04380</name>
    <name evidence="8" type="ORF">NCTC7908_01593</name>
</gene>
<dbReference type="SUPFAM" id="SSF47413">
    <property type="entry name" value="lambda repressor-like DNA-binding domains"/>
    <property type="match status" value="1"/>
</dbReference>
<evidence type="ECO:0000256" key="5">
    <source>
        <dbReference type="ARBA" id="ARBA00023163"/>
    </source>
</evidence>
<keyword evidence="5" id="KW-0804">Transcription</keyword>
<evidence type="ECO:0000313" key="9">
    <source>
        <dbReference type="Proteomes" id="UP000248741"/>
    </source>
</evidence>
<dbReference type="GO" id="GO:0003677">
    <property type="term" value="F:DNA binding"/>
    <property type="evidence" value="ECO:0007669"/>
    <property type="project" value="UniProtKB-KW"/>
</dbReference>
<dbReference type="PIRSF" id="PIRSF019251">
    <property type="entry name" value="Rv0465c"/>
    <property type="match status" value="1"/>
</dbReference>
<dbReference type="Proteomes" id="UP000248741">
    <property type="component" value="Chromosome 1"/>
</dbReference>
<dbReference type="Gene3D" id="1.10.260.40">
    <property type="entry name" value="lambda repressor-like DNA-binding domains"/>
    <property type="match status" value="1"/>
</dbReference>
<dbReference type="SMART" id="SM00530">
    <property type="entry name" value="HTH_XRE"/>
    <property type="match status" value="1"/>
</dbReference>
<keyword evidence="2" id="KW-0678">Repressor</keyword>
<dbReference type="PROSITE" id="PS50943">
    <property type="entry name" value="HTH_CROC1"/>
    <property type="match status" value="1"/>
</dbReference>
<dbReference type="KEGG" id="cuq:Cul210931_0288"/>
<evidence type="ECO:0000259" key="6">
    <source>
        <dbReference type="PROSITE" id="PS50943"/>
    </source>
</evidence>
<dbReference type="InterPro" id="IPR010982">
    <property type="entry name" value="Lambda_DNA-bd_dom_sf"/>
</dbReference>
<accession>A0ABD0BEK8</accession>
<dbReference type="Proteomes" id="UP001205910">
    <property type="component" value="Unassembled WGS sequence"/>
</dbReference>
<dbReference type="Pfam" id="PF13560">
    <property type="entry name" value="HTH_31"/>
    <property type="match status" value="1"/>
</dbReference>
<dbReference type="InterPro" id="IPR001387">
    <property type="entry name" value="Cro/C1-type_HTH"/>
</dbReference>
<sequence length="498" mass="55850">MSVGTQNQQIYPLGELAHVSFKSMSKTYVGSRLRQLRKERGLSQANLAGTLELSASYVNQIEHDVRPLTLPVLHRITEVFGVDATFFSKDDDSRLLAEVHDVMLDKELCPEDIDLQELSDLVDHHPDIARAVVEMHRRYRNVRDKLSAATDVRLVNSLDETQAISEALSMPHDEVRDFFYARQNYLDELDHTAEAISAELGITTFNIRANEATLIDRLESRHGVTIKAGIDIGSTLHHFDTHTRVLTLSTRLITGQRAFRLATELAFLEANERIDALLADAYFTSTEARTLARRGIASYFAAAVMLPYRMFHSEAERSGYDIEYLCQMFGVGYETICHRLSTLQRPNLRGIPFTFVRVDRAGNISKRQSATGFHFTHAGGTCPLWNVYETFTSPGTIMRQLAQMPDGRNYLWVARTVRHHQGRFGETGKMFSIGLGCEARHAARTVYAHGLDVKTFANAVPIGAGCRVCTREDCAQRAFPAVNKLIAIDAHTSSVAPY</sequence>
<evidence type="ECO:0000256" key="3">
    <source>
        <dbReference type="ARBA" id="ARBA00023015"/>
    </source>
</evidence>
<dbReference type="KEGG" id="cuz:Cul05146_0307"/>
<protein>
    <submittedName>
        <fullName evidence="7 8">HTH-type transcriptional regulator</fullName>
    </submittedName>
</protein>
<dbReference type="Pfam" id="PF09856">
    <property type="entry name" value="ScfRs"/>
    <property type="match status" value="1"/>
</dbReference>
<evidence type="ECO:0000313" key="8">
    <source>
        <dbReference type="EMBL" id="SQG52082.1"/>
    </source>
</evidence>
<evidence type="ECO:0000256" key="1">
    <source>
        <dbReference type="ARBA" id="ARBA00007227"/>
    </source>
</evidence>
<dbReference type="InterPro" id="IPR018653">
    <property type="entry name" value="ScfR_C"/>
</dbReference>
<organism evidence="7 10">
    <name type="scientific">Corynebacterium ulcerans</name>
    <dbReference type="NCBI Taxonomy" id="65058"/>
    <lineage>
        <taxon>Bacteria</taxon>
        <taxon>Bacillati</taxon>
        <taxon>Actinomycetota</taxon>
        <taxon>Actinomycetes</taxon>
        <taxon>Mycobacteriales</taxon>
        <taxon>Corynebacteriaceae</taxon>
        <taxon>Corynebacterium</taxon>
    </lineage>
</organism>
<keyword evidence="3" id="KW-0805">Transcription regulation</keyword>
<dbReference type="InterPro" id="IPR026281">
    <property type="entry name" value="HTH_RamB"/>
</dbReference>
<name>A0ABD0BEK8_CORUL</name>
<dbReference type="Pfam" id="PF06114">
    <property type="entry name" value="Peptidase_M78"/>
    <property type="match status" value="1"/>
</dbReference>
<dbReference type="NCBIfam" id="NF038139">
    <property type="entry name" value="Reg_Aceta_RamB"/>
    <property type="match status" value="1"/>
</dbReference>
<reference evidence="7 10" key="2">
    <citation type="submission" date="2021-11" db="EMBL/GenBank/DDBJ databases">
        <title>Whole genome sequences of diphtheriae toxin producing Corynebacterium ulcerans isolates from cats in Osaka, Japan.</title>
        <authorList>
            <person name="Umeda K."/>
            <person name="Hirai Y."/>
        </authorList>
    </citation>
    <scope>NUCLEOTIDE SEQUENCE [LARGE SCALE GENOMIC DNA]</scope>
    <source>
        <strain evidence="7 10">12109B-1</strain>
    </source>
</reference>
<dbReference type="GO" id="GO:0006355">
    <property type="term" value="P:regulation of DNA-templated transcription"/>
    <property type="evidence" value="ECO:0007669"/>
    <property type="project" value="UniProtKB-ARBA"/>
</dbReference>
<dbReference type="PANTHER" id="PTHR46797">
    <property type="entry name" value="HTH-TYPE TRANSCRIPTIONAL REGULATOR"/>
    <property type="match status" value="1"/>
</dbReference>
<keyword evidence="4" id="KW-0238">DNA-binding</keyword>
<dbReference type="PANTHER" id="PTHR46797:SF23">
    <property type="entry name" value="HTH-TYPE TRANSCRIPTIONAL REGULATOR SUTR"/>
    <property type="match status" value="1"/>
</dbReference>
<dbReference type="InterPro" id="IPR010359">
    <property type="entry name" value="IrrE_HExxH"/>
</dbReference>
<evidence type="ECO:0000256" key="4">
    <source>
        <dbReference type="ARBA" id="ARBA00023125"/>
    </source>
</evidence>
<feature type="domain" description="HTH cro/C1-type" evidence="6">
    <location>
        <begin position="33"/>
        <end position="87"/>
    </location>
</feature>
<dbReference type="AlphaFoldDB" id="A0ABD0BEK8"/>
<proteinExistence type="inferred from homology"/>
<evidence type="ECO:0000313" key="7">
    <source>
        <dbReference type="EMBL" id="GJJ42249.1"/>
    </source>
</evidence>
<dbReference type="EMBL" id="BQFK01000001">
    <property type="protein sequence ID" value="GJJ42249.1"/>
    <property type="molecule type" value="Genomic_DNA"/>
</dbReference>